<dbReference type="InterPro" id="IPR013332">
    <property type="entry name" value="KPR_N"/>
</dbReference>
<dbReference type="EMBL" id="AYZF01000008">
    <property type="protein sequence ID" value="KRN06693.1"/>
    <property type="molecule type" value="Genomic_DNA"/>
</dbReference>
<feature type="domain" description="Opine dehydrogenase" evidence="1">
    <location>
        <begin position="182"/>
        <end position="316"/>
    </location>
</feature>
<dbReference type="SUPFAM" id="SSF48179">
    <property type="entry name" value="6-phosphogluconate dehydrogenase C-terminal domain-like"/>
    <property type="match status" value="1"/>
</dbReference>
<keyword evidence="4" id="KW-1185">Reference proteome</keyword>
<dbReference type="InterPro" id="IPR013328">
    <property type="entry name" value="6PGD_dom2"/>
</dbReference>
<organism evidence="3 4">
    <name type="scientific">Liquorilactobacillus sucicola DSM 21376 = JCM 15457</name>
    <dbReference type="NCBI Taxonomy" id="1423806"/>
    <lineage>
        <taxon>Bacteria</taxon>
        <taxon>Bacillati</taxon>
        <taxon>Bacillota</taxon>
        <taxon>Bacilli</taxon>
        <taxon>Lactobacillales</taxon>
        <taxon>Lactobacillaceae</taxon>
        <taxon>Liquorilactobacillus</taxon>
    </lineage>
</organism>
<sequence length="349" mass="38721">MKAVVIGAGKTGYALAVHLLKEKYEVVVYSRSRQKADFFSNNKLEVTGILAGRYRVKTTSNLTAAVANADIVFVATWANAHNDVLKNIASLLSSQQSIIFLNGNWGALEAISYLGQDSIGKLHLEIGETSGMPYVAEFKDRNHLEIKQIKELVTLSVFNLEKRASEKVVTLFKKLYTSIEVARNIIATSLTSLNPIIHVPAVIFNLARIERQDNFSILVDGLTPKVANFIMKIDSERRALAKELGIPYNTIVAQLSEQWGREFPDLPTLFSTLGTYKNLQAPKSFNSRFIVEDLPFGIDPLVKLGSELDVGVRNAELLAAFTHSVLEEQEKADLSFISKKNIDLVLNQP</sequence>
<accession>A0A023CZE0</accession>
<feature type="domain" description="Ketopantoate reductase N-terminal" evidence="2">
    <location>
        <begin position="4"/>
        <end position="112"/>
    </location>
</feature>
<evidence type="ECO:0008006" key="5">
    <source>
        <dbReference type="Google" id="ProtNLM"/>
    </source>
</evidence>
<reference evidence="3 4" key="1">
    <citation type="journal article" date="2015" name="Genome Announc.">
        <title>Expanding the biotechnology potential of lactobacilli through comparative genomics of 213 strains and associated genera.</title>
        <authorList>
            <person name="Sun Z."/>
            <person name="Harris H.M."/>
            <person name="McCann A."/>
            <person name="Guo C."/>
            <person name="Argimon S."/>
            <person name="Zhang W."/>
            <person name="Yang X."/>
            <person name="Jeffery I.B."/>
            <person name="Cooney J.C."/>
            <person name="Kagawa T.F."/>
            <person name="Liu W."/>
            <person name="Song Y."/>
            <person name="Salvetti E."/>
            <person name="Wrobel A."/>
            <person name="Rasinkangas P."/>
            <person name="Parkhill J."/>
            <person name="Rea M.C."/>
            <person name="O'Sullivan O."/>
            <person name="Ritari J."/>
            <person name="Douillard F.P."/>
            <person name="Paul Ross R."/>
            <person name="Yang R."/>
            <person name="Briner A.E."/>
            <person name="Felis G.E."/>
            <person name="de Vos W.M."/>
            <person name="Barrangou R."/>
            <person name="Klaenhammer T.R."/>
            <person name="Caufield P.W."/>
            <person name="Cui Y."/>
            <person name="Zhang H."/>
            <person name="O'Toole P.W."/>
        </authorList>
    </citation>
    <scope>NUCLEOTIDE SEQUENCE [LARGE SCALE GENOMIC DNA]</scope>
    <source>
        <strain evidence="3 4">DSM 21376</strain>
    </source>
</reference>
<dbReference type="InterPro" id="IPR008927">
    <property type="entry name" value="6-PGluconate_DH-like_C_sf"/>
</dbReference>
<dbReference type="STRING" id="1423806.FD15_GL000246"/>
<dbReference type="InterPro" id="IPR051729">
    <property type="entry name" value="Opine/Lysopine_DH"/>
</dbReference>
<dbReference type="eggNOG" id="COG2084">
    <property type="taxonomic scope" value="Bacteria"/>
</dbReference>
<dbReference type="Gene3D" id="3.40.50.720">
    <property type="entry name" value="NAD(P)-binding Rossmann-like Domain"/>
    <property type="match status" value="1"/>
</dbReference>
<dbReference type="Pfam" id="PF02317">
    <property type="entry name" value="Octopine_DH"/>
    <property type="match status" value="1"/>
</dbReference>
<name>A0A023CZE0_9LACO</name>
<evidence type="ECO:0000259" key="1">
    <source>
        <dbReference type="Pfam" id="PF02317"/>
    </source>
</evidence>
<dbReference type="Gene3D" id="1.10.1040.10">
    <property type="entry name" value="N-(1-d-carboxylethyl)-l-norvaline Dehydrogenase, domain 2"/>
    <property type="match status" value="1"/>
</dbReference>
<evidence type="ECO:0000313" key="4">
    <source>
        <dbReference type="Proteomes" id="UP000050961"/>
    </source>
</evidence>
<proteinExistence type="predicted"/>
<dbReference type="PANTHER" id="PTHR38015:SF1">
    <property type="entry name" value="OPINE DEHYDROGENASE DOMAIN-CONTAINING PROTEIN"/>
    <property type="match status" value="1"/>
</dbReference>
<dbReference type="InterPro" id="IPR036291">
    <property type="entry name" value="NAD(P)-bd_dom_sf"/>
</dbReference>
<dbReference type="OrthoDB" id="9786703at2"/>
<protein>
    <recommendedName>
        <fullName evidence="5">2-dehydropantoate 2-reductase</fullName>
    </recommendedName>
</protein>
<dbReference type="InterPro" id="IPR003421">
    <property type="entry name" value="Opine_DH"/>
</dbReference>
<evidence type="ECO:0000313" key="3">
    <source>
        <dbReference type="EMBL" id="KRN06693.1"/>
    </source>
</evidence>
<dbReference type="SUPFAM" id="SSF51735">
    <property type="entry name" value="NAD(P)-binding Rossmann-fold domains"/>
    <property type="match status" value="1"/>
</dbReference>
<dbReference type="Proteomes" id="UP000050961">
    <property type="component" value="Unassembled WGS sequence"/>
</dbReference>
<evidence type="ECO:0000259" key="2">
    <source>
        <dbReference type="Pfam" id="PF02558"/>
    </source>
</evidence>
<dbReference type="PANTHER" id="PTHR38015">
    <property type="entry name" value="BLR6086 PROTEIN"/>
    <property type="match status" value="1"/>
</dbReference>
<dbReference type="PATRIC" id="fig|1423806.3.peg.251"/>
<gene>
    <name evidence="3" type="ORF">FD15_GL000246</name>
</gene>
<comment type="caution">
    <text evidence="3">The sequence shown here is derived from an EMBL/GenBank/DDBJ whole genome shotgun (WGS) entry which is preliminary data.</text>
</comment>
<dbReference type="RefSeq" id="WP_034989340.1">
    <property type="nucleotide sequence ID" value="NZ_AYZF01000008.1"/>
</dbReference>
<dbReference type="Pfam" id="PF02558">
    <property type="entry name" value="ApbA"/>
    <property type="match status" value="1"/>
</dbReference>
<dbReference type="GO" id="GO:0016491">
    <property type="term" value="F:oxidoreductase activity"/>
    <property type="evidence" value="ECO:0007669"/>
    <property type="project" value="InterPro"/>
</dbReference>
<dbReference type="AlphaFoldDB" id="A0A023CZE0"/>